<feature type="transmembrane region" description="Helical" evidence="5">
    <location>
        <begin position="432"/>
        <end position="451"/>
    </location>
</feature>
<evidence type="ECO:0000256" key="4">
    <source>
        <dbReference type="ARBA" id="ARBA00023136"/>
    </source>
</evidence>
<feature type="transmembrane region" description="Helical" evidence="5">
    <location>
        <begin position="43"/>
        <end position="66"/>
    </location>
</feature>
<evidence type="ECO:0000256" key="5">
    <source>
        <dbReference type="SAM" id="Phobius"/>
    </source>
</evidence>
<dbReference type="PANTHER" id="PTHR11662:SF399">
    <property type="entry name" value="FI19708P1-RELATED"/>
    <property type="match status" value="1"/>
</dbReference>
<accession>A0A8R1W9N8</accession>
<feature type="transmembrane region" description="Helical" evidence="5">
    <location>
        <begin position="202"/>
        <end position="223"/>
    </location>
</feature>
<dbReference type="SUPFAM" id="SSF103473">
    <property type="entry name" value="MFS general substrate transporter"/>
    <property type="match status" value="1"/>
</dbReference>
<dbReference type="RefSeq" id="XP_003244469.2">
    <property type="nucleotide sequence ID" value="XM_003244421.3"/>
</dbReference>
<reference evidence="7" key="1">
    <citation type="submission" date="2010-06" db="EMBL/GenBank/DDBJ databases">
        <authorList>
            <person name="Jiang H."/>
            <person name="Abraham K."/>
            <person name="Ali S."/>
            <person name="Alsbrooks S.L."/>
            <person name="Anim B.N."/>
            <person name="Anosike U.S."/>
            <person name="Attaway T."/>
            <person name="Bandaranaike D.P."/>
            <person name="Battles P.K."/>
            <person name="Bell S.N."/>
            <person name="Bell A.V."/>
            <person name="Beltran B."/>
            <person name="Bickham C."/>
            <person name="Bustamante Y."/>
            <person name="Caleb T."/>
            <person name="Canada A."/>
            <person name="Cardenas V."/>
            <person name="Carter K."/>
            <person name="Chacko J."/>
            <person name="Chandrabose M.N."/>
            <person name="Chavez D."/>
            <person name="Chavez A."/>
            <person name="Chen L."/>
            <person name="Chu H.-S."/>
            <person name="Claassen K.J."/>
            <person name="Cockrell R."/>
            <person name="Collins M."/>
            <person name="Cooper J.A."/>
            <person name="Cree A."/>
            <person name="Curry S.M."/>
            <person name="Da Y."/>
            <person name="Dao M.D."/>
            <person name="Das B."/>
            <person name="Davila M.-L."/>
            <person name="Davy-Carroll L."/>
            <person name="Denson S."/>
            <person name="Dinh H."/>
            <person name="Ebong V.E."/>
            <person name="Edwards J.R."/>
            <person name="Egan A."/>
            <person name="El-Daye J."/>
            <person name="Escobedo L."/>
            <person name="Fernandez S."/>
            <person name="Fernando P.R."/>
            <person name="Flagg N."/>
            <person name="Forbes L.D."/>
            <person name="Fowler R.G."/>
            <person name="Fu Q."/>
            <person name="Gabisi R.A."/>
            <person name="Ganer J."/>
            <person name="Garbino Pronczuk A."/>
            <person name="Garcia R.M."/>
            <person name="Garner T."/>
            <person name="Garrett T.E."/>
            <person name="Gonzalez D.A."/>
            <person name="Hamid H."/>
            <person name="Hawkins E.S."/>
            <person name="Hirani K."/>
            <person name="Hogues M.E."/>
            <person name="Hollins B."/>
            <person name="Hsiao C.-H."/>
            <person name="Jabil R."/>
            <person name="James M.L."/>
            <person name="Jhangiani S.N."/>
            <person name="Johnson B."/>
            <person name="Johnson Q."/>
            <person name="Joshi V."/>
            <person name="Kalu J.B."/>
            <person name="Kam C."/>
            <person name="Kashfia A."/>
            <person name="Keebler J."/>
            <person name="Kisamo H."/>
            <person name="Kovar C.L."/>
            <person name="Lago L.A."/>
            <person name="Lai C.-Y."/>
            <person name="Laidlaw J."/>
            <person name="Lara F."/>
            <person name="Le T.-K."/>
            <person name="Lee S.L."/>
            <person name="Legall F.H."/>
            <person name="Lemon S.J."/>
            <person name="Lewis L.R."/>
            <person name="Li B."/>
            <person name="Liu Y."/>
            <person name="Liu Y.-S."/>
            <person name="Lopez J."/>
            <person name="Lozado R.J."/>
            <person name="Lu J."/>
            <person name="Madu R.C."/>
            <person name="Maheshwari M."/>
            <person name="Maheshwari R."/>
            <person name="Malloy K."/>
            <person name="Martinez E."/>
            <person name="Mathew T."/>
            <person name="Mercado I.C."/>
            <person name="Mercado C."/>
            <person name="Meyer B."/>
            <person name="Montgomery K."/>
            <person name="Morgan M.B."/>
            <person name="Munidasa M."/>
            <person name="Nazareth L.V."/>
            <person name="Nelson J."/>
            <person name="Ng B.M."/>
            <person name="Nguyen N.B."/>
            <person name="Nguyen P.Q."/>
            <person name="Nguyen T."/>
            <person name="Obregon M."/>
            <person name="Okwuonu G.O."/>
            <person name="Onwere C.G."/>
            <person name="Orozco G."/>
            <person name="Parra A."/>
            <person name="Patel S."/>
            <person name="Patil S."/>
            <person name="Perez A."/>
            <person name="Perez Y."/>
            <person name="Pham C."/>
            <person name="Primus E.L."/>
            <person name="Pu L.-L."/>
            <person name="Puazo M."/>
            <person name="Qin X."/>
            <person name="Quiroz J.B."/>
            <person name="Reese J."/>
            <person name="Richards S."/>
            <person name="Rives C.M."/>
            <person name="Robberts R."/>
            <person name="Ruiz S.J."/>
            <person name="Ruiz M.J."/>
            <person name="Santibanez J."/>
            <person name="Schneider B.W."/>
            <person name="Sisson I."/>
            <person name="Smith M."/>
            <person name="Sodergren E."/>
            <person name="Song X.-Z."/>
            <person name="Song B.B."/>
            <person name="Summersgill H."/>
            <person name="Thelus R."/>
            <person name="Thornton R.D."/>
            <person name="Trejos Z.Y."/>
            <person name="Usmani K."/>
            <person name="Vattathil S."/>
            <person name="Villasana D."/>
            <person name="Walker D.L."/>
            <person name="Wang S."/>
            <person name="Wang K."/>
            <person name="White C.S."/>
            <person name="Williams A.C."/>
            <person name="Williamson J."/>
            <person name="Wilson K."/>
            <person name="Woghiren I.O."/>
            <person name="Woodworth J.R."/>
            <person name="Worley K.C."/>
            <person name="Wright R.A."/>
            <person name="Wu W."/>
            <person name="Young L."/>
            <person name="Zhang L."/>
            <person name="Zhang J."/>
            <person name="Zhu Y."/>
            <person name="Muzny D.M."/>
            <person name="Weinstock G."/>
            <person name="Gibbs R.A."/>
        </authorList>
    </citation>
    <scope>NUCLEOTIDE SEQUENCE [LARGE SCALE GENOMIC DNA]</scope>
    <source>
        <strain evidence="7">LSR1</strain>
    </source>
</reference>
<feature type="transmembrane region" description="Helical" evidence="5">
    <location>
        <begin position="309"/>
        <end position="329"/>
    </location>
</feature>
<dbReference type="GO" id="GO:0016020">
    <property type="term" value="C:membrane"/>
    <property type="evidence" value="ECO:0007669"/>
    <property type="project" value="UniProtKB-SubCell"/>
</dbReference>
<dbReference type="InterPro" id="IPR050382">
    <property type="entry name" value="MFS_Na/Anion_cotransporter"/>
</dbReference>
<keyword evidence="3 5" id="KW-1133">Transmembrane helix</keyword>
<proteinExistence type="predicted"/>
<feature type="transmembrane region" description="Helical" evidence="5">
    <location>
        <begin position="336"/>
        <end position="355"/>
    </location>
</feature>
<dbReference type="PANTHER" id="PTHR11662">
    <property type="entry name" value="SOLUTE CARRIER FAMILY 17"/>
    <property type="match status" value="1"/>
</dbReference>
<evidence type="ECO:0000313" key="6">
    <source>
        <dbReference type="EnsemblMetazoa" id="XP_003244469.2"/>
    </source>
</evidence>
<keyword evidence="2 5" id="KW-0812">Transmembrane</keyword>
<reference evidence="6" key="2">
    <citation type="submission" date="2022-06" db="UniProtKB">
        <authorList>
            <consortium name="EnsemblMetazoa"/>
        </authorList>
    </citation>
    <scope>IDENTIFICATION</scope>
</reference>
<name>A0A8R1W9N8_ACYPI</name>
<dbReference type="AlphaFoldDB" id="A0A8R1W9N8"/>
<dbReference type="GeneID" id="100574647"/>
<protein>
    <submittedName>
        <fullName evidence="6">Uncharacterized protein</fullName>
    </submittedName>
</protein>
<organism evidence="6 7">
    <name type="scientific">Acyrthosiphon pisum</name>
    <name type="common">Pea aphid</name>
    <dbReference type="NCBI Taxonomy" id="7029"/>
    <lineage>
        <taxon>Eukaryota</taxon>
        <taxon>Metazoa</taxon>
        <taxon>Ecdysozoa</taxon>
        <taxon>Arthropoda</taxon>
        <taxon>Hexapoda</taxon>
        <taxon>Insecta</taxon>
        <taxon>Pterygota</taxon>
        <taxon>Neoptera</taxon>
        <taxon>Paraneoptera</taxon>
        <taxon>Hemiptera</taxon>
        <taxon>Sternorrhyncha</taxon>
        <taxon>Aphidomorpha</taxon>
        <taxon>Aphidoidea</taxon>
        <taxon>Aphididae</taxon>
        <taxon>Macrosiphini</taxon>
        <taxon>Acyrthosiphon</taxon>
    </lineage>
</organism>
<dbReference type="EnsemblMetazoa" id="XM_003244421.4">
    <property type="protein sequence ID" value="XP_003244469.2"/>
    <property type="gene ID" value="LOC100574647"/>
</dbReference>
<sequence length="483" mass="55442">MSLEENTTNTCDSPPHIQLPEQMPSKFISRFIRLKTTYCNREYAIVLLGIIGVFITSLQFSTYYTFIDLMNQLNKTDNFHRDGCIPYNTYGYMIGLIPGGVLATFYPAHNVLGICVAISSIGHVIVIMSISYLNGLTLCILQLCIGTTMAVVDVSIDRVWTYWVPLNKQSIRHVPMILYMVIFDEGYFHDSINMLHGEHTSYTLTLFIGVIGLAWYVLWLYVINGHFSFRSLNRDFIFFGGLNNSRYSFGTYNESLTRSIVSDIPWKLIWTSKPFLAIVLLYVCEPYYYGSDFYGYDGSEWTMKDNTAVLLLLVVVLVELFPEIALPISTTNVRKIWSCSYFGSLGIIFFLKAIFGNTIKNNKIYQYILFKEMRHLFNFGFYVNTLDIAPKYASLLSSFVLCIHYNITDFVWANVVYPILSYAKLNEVETDIMMMIICFAAAVFYAIFASAELQPWADESVEENQQNIVENDNINYNNLPCTM</sequence>
<feature type="transmembrane region" description="Helical" evidence="5">
    <location>
        <begin position="395"/>
        <end position="420"/>
    </location>
</feature>
<feature type="transmembrane region" description="Helical" evidence="5">
    <location>
        <begin position="135"/>
        <end position="156"/>
    </location>
</feature>
<dbReference type="Proteomes" id="UP000007819">
    <property type="component" value="Chromosome A1"/>
</dbReference>
<dbReference type="InterPro" id="IPR036259">
    <property type="entry name" value="MFS_trans_sf"/>
</dbReference>
<evidence type="ECO:0000256" key="2">
    <source>
        <dbReference type="ARBA" id="ARBA00022692"/>
    </source>
</evidence>
<evidence type="ECO:0000256" key="3">
    <source>
        <dbReference type="ARBA" id="ARBA00022989"/>
    </source>
</evidence>
<evidence type="ECO:0000313" key="7">
    <source>
        <dbReference type="Proteomes" id="UP000007819"/>
    </source>
</evidence>
<keyword evidence="7" id="KW-1185">Reference proteome</keyword>
<comment type="subcellular location">
    <subcellularLocation>
        <location evidence="1">Membrane</location>
        <topology evidence="1">Multi-pass membrane protein</topology>
    </subcellularLocation>
</comment>
<keyword evidence="4 5" id="KW-0472">Membrane</keyword>
<dbReference type="OrthoDB" id="6619810at2759"/>
<evidence type="ECO:0000256" key="1">
    <source>
        <dbReference type="ARBA" id="ARBA00004141"/>
    </source>
</evidence>
<dbReference type="KEGG" id="api:100574647"/>